<evidence type="ECO:0000313" key="1">
    <source>
        <dbReference type="Proteomes" id="UP000095282"/>
    </source>
</evidence>
<name>A0A1I7UE53_9PELO</name>
<protein>
    <submittedName>
        <fullName evidence="2">F-box domain-containing protein</fullName>
    </submittedName>
</protein>
<dbReference type="AlphaFoldDB" id="A0A1I7UE53"/>
<dbReference type="Proteomes" id="UP000095282">
    <property type="component" value="Unplaced"/>
</dbReference>
<accession>A0A1I7UE53</accession>
<organism evidence="1 2">
    <name type="scientific">Caenorhabditis tropicalis</name>
    <dbReference type="NCBI Taxonomy" id="1561998"/>
    <lineage>
        <taxon>Eukaryota</taxon>
        <taxon>Metazoa</taxon>
        <taxon>Ecdysozoa</taxon>
        <taxon>Nematoda</taxon>
        <taxon>Chromadorea</taxon>
        <taxon>Rhabditida</taxon>
        <taxon>Rhabditina</taxon>
        <taxon>Rhabditomorpha</taxon>
        <taxon>Rhabditoidea</taxon>
        <taxon>Rhabditidae</taxon>
        <taxon>Peloderinae</taxon>
        <taxon>Caenorhabditis</taxon>
    </lineage>
</organism>
<evidence type="ECO:0000313" key="2">
    <source>
        <dbReference type="WBParaSite" id="Csp11.Scaffold629.g8410.t2"/>
    </source>
</evidence>
<reference evidence="2" key="1">
    <citation type="submission" date="2016-11" db="UniProtKB">
        <authorList>
            <consortium name="WormBaseParasite"/>
        </authorList>
    </citation>
    <scope>IDENTIFICATION</scope>
</reference>
<sequence>MATAYHWISSHPEENLPGLAVYMLKEGYFIIELSNLVKIYYSEASSGNQVRTRVKYGRKDTEVNGKFIQVVYTISECMESALRARSEKLRVKRIEVFNLDILKLNDPEEVTSICSRSQDIDETVLFLRDWNQGCRLEVEFKMENISREQLESIKKSLGYSSTFNRIKIQFQWIIEWSQEQMIFFFKPLKFSIWHMYPIIIRFDLKDPSEDVDEQSSHTPIKVFANPLLMEMILEGIDFFDIQRLRKVSRDIRSCIHYLKPDPRIRRYEIQSFKKW</sequence>
<dbReference type="WBParaSite" id="Csp11.Scaffold629.g8410.t2">
    <property type="protein sequence ID" value="Csp11.Scaffold629.g8410.t2"/>
    <property type="gene ID" value="Csp11.Scaffold629.g8410"/>
</dbReference>
<proteinExistence type="predicted"/>
<keyword evidence="1" id="KW-1185">Reference proteome</keyword>